<evidence type="ECO:0000313" key="2">
    <source>
        <dbReference type="EMBL" id="GAG85843.1"/>
    </source>
</evidence>
<accession>X1BP41</accession>
<dbReference type="AlphaFoldDB" id="X1BP41"/>
<name>X1BP41_9ZZZZ</name>
<reference evidence="2" key="1">
    <citation type="journal article" date="2014" name="Front. Microbiol.">
        <title>High frequency of phylogenetically diverse reductive dehalogenase-homologous genes in deep subseafloor sedimentary metagenomes.</title>
        <authorList>
            <person name="Kawai M."/>
            <person name="Futagami T."/>
            <person name="Toyoda A."/>
            <person name="Takaki Y."/>
            <person name="Nishi S."/>
            <person name="Hori S."/>
            <person name="Arai W."/>
            <person name="Tsubouchi T."/>
            <person name="Morono Y."/>
            <person name="Uchiyama I."/>
            <person name="Ito T."/>
            <person name="Fujiyama A."/>
            <person name="Inagaki F."/>
            <person name="Takami H."/>
        </authorList>
    </citation>
    <scope>NUCLEOTIDE SEQUENCE</scope>
    <source>
        <strain evidence="2">Expedition CK06-06</strain>
    </source>
</reference>
<evidence type="ECO:0000256" key="1">
    <source>
        <dbReference type="SAM" id="Phobius"/>
    </source>
</evidence>
<feature type="transmembrane region" description="Helical" evidence="1">
    <location>
        <begin position="32"/>
        <end position="51"/>
    </location>
</feature>
<gene>
    <name evidence="2" type="ORF">S01H4_26554</name>
</gene>
<sequence length="53" mass="5970">IHIPNRVKNGFKILSEIFLAKASTIKNNNVDILAIMNILTILTGIHWSSVIQR</sequence>
<dbReference type="EMBL" id="BART01012827">
    <property type="protein sequence ID" value="GAG85843.1"/>
    <property type="molecule type" value="Genomic_DNA"/>
</dbReference>
<keyword evidence="1" id="KW-0812">Transmembrane</keyword>
<organism evidence="2">
    <name type="scientific">marine sediment metagenome</name>
    <dbReference type="NCBI Taxonomy" id="412755"/>
    <lineage>
        <taxon>unclassified sequences</taxon>
        <taxon>metagenomes</taxon>
        <taxon>ecological metagenomes</taxon>
    </lineage>
</organism>
<feature type="non-terminal residue" evidence="2">
    <location>
        <position position="1"/>
    </location>
</feature>
<keyword evidence="1" id="KW-0472">Membrane</keyword>
<protein>
    <submittedName>
        <fullName evidence="2">Uncharacterized protein</fullName>
    </submittedName>
</protein>
<proteinExistence type="predicted"/>
<comment type="caution">
    <text evidence="2">The sequence shown here is derived from an EMBL/GenBank/DDBJ whole genome shotgun (WGS) entry which is preliminary data.</text>
</comment>
<keyword evidence="1" id="KW-1133">Transmembrane helix</keyword>